<name>A0AAD9ZF41_9LECA</name>
<accession>A0AAD9ZF41</accession>
<gene>
    <name evidence="2" type="ORF">OEA41_008286</name>
</gene>
<evidence type="ECO:0000256" key="1">
    <source>
        <dbReference type="SAM" id="MobiDB-lite"/>
    </source>
</evidence>
<feature type="region of interest" description="Disordered" evidence="1">
    <location>
        <begin position="1"/>
        <end position="34"/>
    </location>
</feature>
<dbReference type="AlphaFoldDB" id="A0AAD9ZF41"/>
<proteinExistence type="predicted"/>
<reference evidence="2" key="1">
    <citation type="submission" date="2022-11" db="EMBL/GenBank/DDBJ databases">
        <title>Chromosomal genome sequence assembly and mating type (MAT) locus characterization of the leprose asexual lichenized fungus Lepraria neglecta (Nyl.) Erichsen.</title>
        <authorList>
            <person name="Allen J.L."/>
            <person name="Pfeffer B."/>
        </authorList>
    </citation>
    <scope>NUCLEOTIDE SEQUENCE</scope>
    <source>
        <strain evidence="2">Allen 5258</strain>
    </source>
</reference>
<evidence type="ECO:0000313" key="3">
    <source>
        <dbReference type="Proteomes" id="UP001276659"/>
    </source>
</evidence>
<feature type="compositionally biased region" description="Low complexity" evidence="1">
    <location>
        <begin position="13"/>
        <end position="26"/>
    </location>
</feature>
<dbReference type="EMBL" id="JASNWA010000004">
    <property type="protein sequence ID" value="KAK3176960.1"/>
    <property type="molecule type" value="Genomic_DNA"/>
</dbReference>
<keyword evidence="3" id="KW-1185">Reference proteome</keyword>
<sequence length="275" mass="31232">MEAATTASPRGQSPASSSTDSSRTSSVRLEDQTNVPTASVRWTRILNIIGHSNAKAKPMFHRNRDKLTSPVRHQRLTGRLLTWHRTCYPAVAESTSFLQADDPPPVVIRLNPPAGSYHARKSDRRISQVTEFNPYIFPSGKTYVFPTSETPPELIPDRSKQCLNEDCPLNQANIAHNQGHYYHDSRPGVKGMFGVSNPPPDILEVWRRMFCGKRYSKADEDKVIPFACFHSWKLDEAYEAHAEGCGWTEYMKDFYDALVGRVWKCKTRSMLEKMV</sequence>
<organism evidence="2 3">
    <name type="scientific">Lepraria neglecta</name>
    <dbReference type="NCBI Taxonomy" id="209136"/>
    <lineage>
        <taxon>Eukaryota</taxon>
        <taxon>Fungi</taxon>
        <taxon>Dikarya</taxon>
        <taxon>Ascomycota</taxon>
        <taxon>Pezizomycotina</taxon>
        <taxon>Lecanoromycetes</taxon>
        <taxon>OSLEUM clade</taxon>
        <taxon>Lecanoromycetidae</taxon>
        <taxon>Lecanorales</taxon>
        <taxon>Lecanorineae</taxon>
        <taxon>Stereocaulaceae</taxon>
        <taxon>Lepraria</taxon>
    </lineage>
</organism>
<evidence type="ECO:0000313" key="2">
    <source>
        <dbReference type="EMBL" id="KAK3176960.1"/>
    </source>
</evidence>
<comment type="caution">
    <text evidence="2">The sequence shown here is derived from an EMBL/GenBank/DDBJ whole genome shotgun (WGS) entry which is preliminary data.</text>
</comment>
<dbReference type="Proteomes" id="UP001276659">
    <property type="component" value="Unassembled WGS sequence"/>
</dbReference>
<feature type="compositionally biased region" description="Polar residues" evidence="1">
    <location>
        <begin position="1"/>
        <end position="11"/>
    </location>
</feature>
<protein>
    <submittedName>
        <fullName evidence="2">Uncharacterized protein</fullName>
    </submittedName>
</protein>